<feature type="signal peptide" evidence="1">
    <location>
        <begin position="1"/>
        <end position="21"/>
    </location>
</feature>
<sequence>MMKLYFAIVLMVLSNIQMVKMLDFGSLSSSGGILSTAQIFSSPLRCTDSLGQSSTPSEVLIFLTVFRFMSSAGVLNITNAVPLASQLVEATDASAVEMVQEDCPQTK</sequence>
<evidence type="ECO:0000313" key="3">
    <source>
        <dbReference type="Proteomes" id="UP001054945"/>
    </source>
</evidence>
<gene>
    <name evidence="2" type="ORF">CEXT_494271</name>
</gene>
<accession>A0AAV4YGD6</accession>
<reference evidence="2 3" key="1">
    <citation type="submission" date="2021-06" db="EMBL/GenBank/DDBJ databases">
        <title>Caerostris extrusa draft genome.</title>
        <authorList>
            <person name="Kono N."/>
            <person name="Arakawa K."/>
        </authorList>
    </citation>
    <scope>NUCLEOTIDE SEQUENCE [LARGE SCALE GENOMIC DNA]</scope>
</reference>
<name>A0AAV4YGD6_CAEEX</name>
<dbReference type="EMBL" id="BPLR01019200">
    <property type="protein sequence ID" value="GIZ05076.1"/>
    <property type="molecule type" value="Genomic_DNA"/>
</dbReference>
<protein>
    <submittedName>
        <fullName evidence="2">Uncharacterized protein</fullName>
    </submittedName>
</protein>
<keyword evidence="1" id="KW-0732">Signal</keyword>
<proteinExistence type="predicted"/>
<feature type="chain" id="PRO_5043910155" evidence="1">
    <location>
        <begin position="22"/>
        <end position="107"/>
    </location>
</feature>
<dbReference type="AlphaFoldDB" id="A0AAV4YGD6"/>
<keyword evidence="3" id="KW-1185">Reference proteome</keyword>
<evidence type="ECO:0000313" key="2">
    <source>
        <dbReference type="EMBL" id="GIZ05076.1"/>
    </source>
</evidence>
<evidence type="ECO:0000256" key="1">
    <source>
        <dbReference type="SAM" id="SignalP"/>
    </source>
</evidence>
<comment type="caution">
    <text evidence="2">The sequence shown here is derived from an EMBL/GenBank/DDBJ whole genome shotgun (WGS) entry which is preliminary data.</text>
</comment>
<dbReference type="Proteomes" id="UP001054945">
    <property type="component" value="Unassembled WGS sequence"/>
</dbReference>
<organism evidence="2 3">
    <name type="scientific">Caerostris extrusa</name>
    <name type="common">Bark spider</name>
    <name type="synonym">Caerostris bankana</name>
    <dbReference type="NCBI Taxonomy" id="172846"/>
    <lineage>
        <taxon>Eukaryota</taxon>
        <taxon>Metazoa</taxon>
        <taxon>Ecdysozoa</taxon>
        <taxon>Arthropoda</taxon>
        <taxon>Chelicerata</taxon>
        <taxon>Arachnida</taxon>
        <taxon>Araneae</taxon>
        <taxon>Araneomorphae</taxon>
        <taxon>Entelegynae</taxon>
        <taxon>Araneoidea</taxon>
        <taxon>Araneidae</taxon>
        <taxon>Caerostris</taxon>
    </lineage>
</organism>